<evidence type="ECO:0000313" key="2">
    <source>
        <dbReference type="EMBL" id="MDQ0470416.1"/>
    </source>
</evidence>
<proteinExistence type="predicted"/>
<protein>
    <submittedName>
        <fullName evidence="2">Antitoxin CcdA</fullName>
    </submittedName>
</protein>
<name>A0ABU0JA34_9HYPH</name>
<dbReference type="Pfam" id="PF07362">
    <property type="entry name" value="CcdA"/>
    <property type="match status" value="1"/>
</dbReference>
<reference evidence="2 3" key="1">
    <citation type="submission" date="2023-07" db="EMBL/GenBank/DDBJ databases">
        <title>Genomic Encyclopedia of Type Strains, Phase IV (KMG-IV): sequencing the most valuable type-strain genomes for metagenomic binning, comparative biology and taxonomic classification.</title>
        <authorList>
            <person name="Goeker M."/>
        </authorList>
    </citation>
    <scope>NUCLEOTIDE SEQUENCE [LARGE SCALE GENOMIC DNA]</scope>
    <source>
        <strain evidence="2 3">DSM 19619</strain>
    </source>
</reference>
<dbReference type="Proteomes" id="UP001242480">
    <property type="component" value="Unassembled WGS sequence"/>
</dbReference>
<sequence>MTTARKKAVNVSLDADLVVQARAYGIGLSQTLEEALREKVRQSRLEQWQRENREAFEAQNAELADHGLWSDGARLW</sequence>
<dbReference type="EMBL" id="JAUSVX010000006">
    <property type="protein sequence ID" value="MDQ0470416.1"/>
    <property type="molecule type" value="Genomic_DNA"/>
</dbReference>
<evidence type="ECO:0000256" key="1">
    <source>
        <dbReference type="ARBA" id="ARBA00022649"/>
    </source>
</evidence>
<dbReference type="RefSeq" id="WP_307274381.1">
    <property type="nucleotide sequence ID" value="NZ_JAUSVX010000006.1"/>
</dbReference>
<organism evidence="2 3">
    <name type="scientific">Labrys wisconsinensis</name>
    <dbReference type="NCBI Taxonomy" id="425677"/>
    <lineage>
        <taxon>Bacteria</taxon>
        <taxon>Pseudomonadati</taxon>
        <taxon>Pseudomonadota</taxon>
        <taxon>Alphaproteobacteria</taxon>
        <taxon>Hyphomicrobiales</taxon>
        <taxon>Xanthobacteraceae</taxon>
        <taxon>Labrys</taxon>
    </lineage>
</organism>
<gene>
    <name evidence="2" type="ORF">QO011_003435</name>
</gene>
<keyword evidence="1" id="KW-1277">Toxin-antitoxin system</keyword>
<keyword evidence="3" id="KW-1185">Reference proteome</keyword>
<comment type="caution">
    <text evidence="2">The sequence shown here is derived from an EMBL/GenBank/DDBJ whole genome shotgun (WGS) entry which is preliminary data.</text>
</comment>
<evidence type="ECO:0000313" key="3">
    <source>
        <dbReference type="Proteomes" id="UP001242480"/>
    </source>
</evidence>
<dbReference type="InterPro" id="IPR009956">
    <property type="entry name" value="Post-segregation_anti-tox_CcdA"/>
</dbReference>
<accession>A0ABU0JA34</accession>